<reference evidence="2" key="1">
    <citation type="journal article" date="2019" name="Int. J. Syst. Evol. Microbiol.">
        <title>The Global Catalogue of Microorganisms (GCM) 10K type strain sequencing project: providing services to taxonomists for standard genome sequencing and annotation.</title>
        <authorList>
            <consortium name="The Broad Institute Genomics Platform"/>
            <consortium name="The Broad Institute Genome Sequencing Center for Infectious Disease"/>
            <person name="Wu L."/>
            <person name="Ma J."/>
        </authorList>
    </citation>
    <scope>NUCLEOTIDE SEQUENCE [LARGE SCALE GENOMIC DNA]</scope>
    <source>
        <strain evidence="2">JCM 18014</strain>
    </source>
</reference>
<name>A0ABP9KTJ5_9SPHN</name>
<organism evidence="1 2">
    <name type="scientific">Erythrobacter westpacificensis</name>
    <dbReference type="NCBI Taxonomy" id="1055231"/>
    <lineage>
        <taxon>Bacteria</taxon>
        <taxon>Pseudomonadati</taxon>
        <taxon>Pseudomonadota</taxon>
        <taxon>Alphaproteobacteria</taxon>
        <taxon>Sphingomonadales</taxon>
        <taxon>Erythrobacteraceae</taxon>
        <taxon>Erythrobacter/Porphyrobacter group</taxon>
        <taxon>Erythrobacter</taxon>
    </lineage>
</organism>
<protein>
    <submittedName>
        <fullName evidence="1">Uncharacterized protein</fullName>
    </submittedName>
</protein>
<dbReference type="Proteomes" id="UP001500518">
    <property type="component" value="Unassembled WGS sequence"/>
</dbReference>
<proteinExistence type="predicted"/>
<evidence type="ECO:0000313" key="1">
    <source>
        <dbReference type="EMBL" id="GAA5063426.1"/>
    </source>
</evidence>
<evidence type="ECO:0000313" key="2">
    <source>
        <dbReference type="Proteomes" id="UP001500518"/>
    </source>
</evidence>
<dbReference type="RefSeq" id="WP_346034132.1">
    <property type="nucleotide sequence ID" value="NZ_BAABHV010000035.1"/>
</dbReference>
<gene>
    <name evidence="1" type="ORF">GCM10023208_34420</name>
</gene>
<keyword evidence="2" id="KW-1185">Reference proteome</keyword>
<dbReference type="EMBL" id="BAABHV010000035">
    <property type="protein sequence ID" value="GAA5063426.1"/>
    <property type="molecule type" value="Genomic_DNA"/>
</dbReference>
<comment type="caution">
    <text evidence="1">The sequence shown here is derived from an EMBL/GenBank/DDBJ whole genome shotgun (WGS) entry which is preliminary data.</text>
</comment>
<accession>A0ABP9KTJ5</accession>
<sequence length="43" mass="4649">MHSASASYLVIDESKLGRLRPALFAQVADFSGVISENGLKTLR</sequence>